<protein>
    <recommendedName>
        <fullName evidence="4">DUF1835 domain-containing protein</fullName>
    </recommendedName>
</protein>
<evidence type="ECO:0000313" key="3">
    <source>
        <dbReference type="Proteomes" id="UP001183607"/>
    </source>
</evidence>
<dbReference type="RefSeq" id="WP_311612747.1">
    <property type="nucleotide sequence ID" value="NZ_JAVRER010000105.1"/>
</dbReference>
<evidence type="ECO:0000256" key="1">
    <source>
        <dbReference type="SAM" id="MobiDB-lite"/>
    </source>
</evidence>
<evidence type="ECO:0008006" key="4">
    <source>
        <dbReference type="Google" id="ProtNLM"/>
    </source>
</evidence>
<gene>
    <name evidence="2" type="ORF">RM574_29980</name>
</gene>
<dbReference type="EMBL" id="JAVRER010000105">
    <property type="protein sequence ID" value="MDT0419707.1"/>
    <property type="molecule type" value="Genomic_DNA"/>
</dbReference>
<accession>A0ABD5EFY6</accession>
<dbReference type="Proteomes" id="UP001183607">
    <property type="component" value="Unassembled WGS sequence"/>
</dbReference>
<organism evidence="2 3">
    <name type="scientific">Streptomyces evansiae</name>
    <dbReference type="NCBI Taxonomy" id="3075535"/>
    <lineage>
        <taxon>Bacteria</taxon>
        <taxon>Bacillati</taxon>
        <taxon>Actinomycetota</taxon>
        <taxon>Actinomycetes</taxon>
        <taxon>Kitasatosporales</taxon>
        <taxon>Streptomycetaceae</taxon>
        <taxon>Streptomyces</taxon>
    </lineage>
</organism>
<evidence type="ECO:0000313" key="2">
    <source>
        <dbReference type="EMBL" id="MDT0419707.1"/>
    </source>
</evidence>
<comment type="caution">
    <text evidence="2">The sequence shown here is derived from an EMBL/GenBank/DDBJ whole genome shotgun (WGS) entry which is preliminary data.</text>
</comment>
<proteinExistence type="predicted"/>
<feature type="region of interest" description="Disordered" evidence="1">
    <location>
        <begin position="1"/>
        <end position="21"/>
    </location>
</feature>
<name>A0ABD5EFY6_9ACTN</name>
<sequence length="299" mass="31660">MANPPGGSRPTPHAAAPSDATDAERAAGALLLCRAEPDEVAHVARLLRRPLVLCPAGEPGPGGAARWSALVPEDKPWLHGGEPVDRVLTGWATALAVGASWPVLALWWDHERAGLVLCSGFRRPVGYEWAADGTPLGEDEAMRTFVLRLGLDPVLDLQELGPLTREDPESDARARLRGVLAVLARAGLRLPAGLLPGEPADRLRSVAAVVPGNRLLSWSGWRDAVRGEIDAVEHGALGPWLRGPGARFLAGAQCAVGLPLLAYGLRRRDHGWSCAGTLLVAHGLSALAYDRMRAGRGWG</sequence>
<dbReference type="AlphaFoldDB" id="A0ABD5EFY6"/>
<reference evidence="3" key="1">
    <citation type="submission" date="2023-07" db="EMBL/GenBank/DDBJ databases">
        <title>30 novel species of actinomycetes from the DSMZ collection.</title>
        <authorList>
            <person name="Nouioui I."/>
        </authorList>
    </citation>
    <scope>NUCLEOTIDE SEQUENCE [LARGE SCALE GENOMIC DNA]</scope>
    <source>
        <strain evidence="3">DSM 41982</strain>
    </source>
</reference>